<dbReference type="Proteomes" id="UP000193785">
    <property type="component" value="Unassembled WGS sequence"/>
</dbReference>
<reference evidence="1 2" key="1">
    <citation type="journal article" date="2017" name="Antonie Van Leeuwenhoek">
        <title>Phylogenomic resolution of the bacterial genus Pantoea and its relationship with Erwinia and Tatumella.</title>
        <authorList>
            <person name="Palmer M."/>
            <person name="Steenkamp E.T."/>
            <person name="Coetzee M.P."/>
            <person name="Chan W.Y."/>
            <person name="van Zyl E."/>
            <person name="De Maayer P."/>
            <person name="Coutinho T.A."/>
            <person name="Blom J."/>
            <person name="Smits T.H."/>
            <person name="Duffy B."/>
            <person name="Venter S.N."/>
        </authorList>
    </citation>
    <scope>NUCLEOTIDE SEQUENCE [LARGE SCALE GENOMIC DNA]</scope>
    <source>
        <strain evidence="1 2">LMG 5345</strain>
    </source>
</reference>
<dbReference type="Pfam" id="PF12974">
    <property type="entry name" value="Phosphonate-bd"/>
    <property type="match status" value="1"/>
</dbReference>
<dbReference type="PANTHER" id="PTHR35841:SF1">
    <property type="entry name" value="PHOSPHONATES-BINDING PERIPLASMIC PROTEIN"/>
    <property type="match status" value="1"/>
</dbReference>
<accession>A0ABX3UTW1</accession>
<dbReference type="EMBL" id="MLJJ01000009">
    <property type="protein sequence ID" value="ORN00755.1"/>
    <property type="molecule type" value="Genomic_DNA"/>
</dbReference>
<keyword evidence="2" id="KW-1185">Reference proteome</keyword>
<evidence type="ECO:0000313" key="1">
    <source>
        <dbReference type="EMBL" id="ORN00755.1"/>
    </source>
</evidence>
<proteinExistence type="predicted"/>
<organism evidence="1 2">
    <name type="scientific">Pantoea septica</name>
    <dbReference type="NCBI Taxonomy" id="472695"/>
    <lineage>
        <taxon>Bacteria</taxon>
        <taxon>Pseudomonadati</taxon>
        <taxon>Pseudomonadota</taxon>
        <taxon>Gammaproteobacteria</taxon>
        <taxon>Enterobacterales</taxon>
        <taxon>Erwiniaceae</taxon>
        <taxon>Pantoea</taxon>
    </lineage>
</organism>
<protein>
    <submittedName>
        <fullName evidence="1">Phosphate ABC transporter substrate-binding protein</fullName>
    </submittedName>
</protein>
<dbReference type="PANTHER" id="PTHR35841">
    <property type="entry name" value="PHOSPHONATES-BINDING PERIPLASMIC PROTEIN"/>
    <property type="match status" value="1"/>
</dbReference>
<comment type="caution">
    <text evidence="1">The sequence shown here is derived from an EMBL/GenBank/DDBJ whole genome shotgun (WGS) entry which is preliminary data.</text>
</comment>
<name>A0ABX3UTW1_9GAMM</name>
<sequence>MKRLSLPMYDIHRPHTQALTARLAQPLRADVEWPDDLLAHWRAGDLLLSQTCGYPLMTQLPDVQLVGAFELSAPGCRGACYRSWLVAREEDENSTLADFRGRRAVANSLDSHSGYNALRYLIAPLAQEGRFFSTAHLSGSHRQSLAHLRAGKADIAAIDCLTWALLRRHAAHELAGLAIVGETPLCPAPPLITSARTDAETLATLRRVLTQFVEEKAARASFITGFTVPERAAYQAIIRWEEQAAALGVTAL</sequence>
<dbReference type="Gene3D" id="3.40.190.10">
    <property type="entry name" value="Periplasmic binding protein-like II"/>
    <property type="match status" value="1"/>
</dbReference>
<evidence type="ECO:0000313" key="2">
    <source>
        <dbReference type="Proteomes" id="UP000193785"/>
    </source>
</evidence>
<dbReference type="SUPFAM" id="SSF53850">
    <property type="entry name" value="Periplasmic binding protein-like II"/>
    <property type="match status" value="1"/>
</dbReference>
<gene>
    <name evidence="1" type="ORF">HA46_06665</name>
</gene>
<dbReference type="RefSeq" id="WP_084883165.1">
    <property type="nucleotide sequence ID" value="NZ_MLJJ01000009.1"/>
</dbReference>